<dbReference type="SUPFAM" id="SSF109604">
    <property type="entry name" value="HD-domain/PDEase-like"/>
    <property type="match status" value="1"/>
</dbReference>
<dbReference type="Proteomes" id="UP001524944">
    <property type="component" value="Unassembled WGS sequence"/>
</dbReference>
<name>A0ABT1Y982_9FIRM</name>
<dbReference type="Gene3D" id="1.10.3210.10">
    <property type="entry name" value="Hypothetical protein af1432"/>
    <property type="match status" value="1"/>
</dbReference>
<proteinExistence type="predicted"/>
<protein>
    <submittedName>
        <fullName evidence="1">HD family phosphohydrolase</fullName>
    </submittedName>
</protein>
<organism evidence="1 2">
    <name type="scientific">Dehalobacterium formicoaceticum</name>
    <dbReference type="NCBI Taxonomy" id="51515"/>
    <lineage>
        <taxon>Bacteria</taxon>
        <taxon>Bacillati</taxon>
        <taxon>Bacillota</taxon>
        <taxon>Clostridia</taxon>
        <taxon>Eubacteriales</taxon>
        <taxon>Peptococcaceae</taxon>
        <taxon>Dehalobacterium</taxon>
    </lineage>
</organism>
<evidence type="ECO:0000313" key="2">
    <source>
        <dbReference type="Proteomes" id="UP001524944"/>
    </source>
</evidence>
<sequence>MELKPHDQDYWLLVEDILTNETFSQLINYNHHHTSIMEHALTVSYLSYLICKKLNLDYVSGARGGLLHDFFLYDWREYKKQPHKKNHGLNHPKVALANSHQCFELNKVECDIILKHMWPKAIGFPRYWESAIVSFVDKYCACNEFWIKFTSFAFSYRKTKLGSTLKKISSFAMLQNH</sequence>
<gene>
    <name evidence="1" type="ORF">NVS47_16305</name>
</gene>
<comment type="caution">
    <text evidence="1">The sequence shown here is derived from an EMBL/GenBank/DDBJ whole genome shotgun (WGS) entry which is preliminary data.</text>
</comment>
<accession>A0ABT1Y982</accession>
<reference evidence="1 2" key="1">
    <citation type="submission" date="2022-08" db="EMBL/GenBank/DDBJ databases">
        <title>Proteogenomics of the novel Dehalobacterium formicoaceticum strain EZ94 highlights a key role of methyltransferases during anaerobic dichloromethane degradation.</title>
        <authorList>
            <person name="Wasmund K."/>
        </authorList>
    </citation>
    <scope>NUCLEOTIDE SEQUENCE [LARGE SCALE GENOMIC DNA]</scope>
    <source>
        <strain evidence="1 2">EZ94</strain>
    </source>
</reference>
<dbReference type="RefSeq" id="WP_089608952.1">
    <property type="nucleotide sequence ID" value="NZ_CP022121.1"/>
</dbReference>
<keyword evidence="2" id="KW-1185">Reference proteome</keyword>
<evidence type="ECO:0000313" key="1">
    <source>
        <dbReference type="EMBL" id="MCR6547051.1"/>
    </source>
</evidence>
<dbReference type="EMBL" id="JANPWE010000019">
    <property type="protein sequence ID" value="MCR6547051.1"/>
    <property type="molecule type" value="Genomic_DNA"/>
</dbReference>